<dbReference type="CDD" id="cd07177">
    <property type="entry name" value="terB_like"/>
    <property type="match status" value="1"/>
</dbReference>
<dbReference type="EMBL" id="CP011125">
    <property type="protein sequence ID" value="AKF09604.1"/>
    <property type="molecule type" value="Genomic_DNA"/>
</dbReference>
<dbReference type="InterPro" id="IPR029024">
    <property type="entry name" value="TerB-like"/>
</dbReference>
<protein>
    <recommendedName>
        <fullName evidence="3">Co-chaperone DjlA N-terminal domain-containing protein</fullName>
    </recommendedName>
</protein>
<dbReference type="AlphaFoldDB" id="A0A0F6SH05"/>
<evidence type="ECO:0000313" key="2">
    <source>
        <dbReference type="Proteomes" id="UP000034883"/>
    </source>
</evidence>
<dbReference type="SUPFAM" id="SSF158682">
    <property type="entry name" value="TerB-like"/>
    <property type="match status" value="1"/>
</dbReference>
<accession>A0A0F6SH05</accession>
<dbReference type="RefSeq" id="WP_053236640.1">
    <property type="nucleotide sequence ID" value="NZ_CP011125.1"/>
</dbReference>
<dbReference type="Proteomes" id="UP000034883">
    <property type="component" value="Chromosome"/>
</dbReference>
<gene>
    <name evidence="1" type="ORF">DB32_006753</name>
</gene>
<keyword evidence="2" id="KW-1185">Reference proteome</keyword>
<dbReference type="STRING" id="927083.DB32_006753"/>
<sequence length="114" mass="12108">MQLQDLTAEEKLALGGLVRLIVRADGSFSDLEEARIDRIGDELGGRDAFWKVISDSAQAFPDEQGIRTATLKVTRPEARELILGVLAGIAAADTISPSEMGLIDAVRAAWSAGA</sequence>
<evidence type="ECO:0008006" key="3">
    <source>
        <dbReference type="Google" id="ProtNLM"/>
    </source>
</evidence>
<evidence type="ECO:0000313" key="1">
    <source>
        <dbReference type="EMBL" id="AKF09604.1"/>
    </source>
</evidence>
<reference evidence="1 2" key="1">
    <citation type="submission" date="2015-03" db="EMBL/GenBank/DDBJ databases">
        <title>Genome assembly of Sandaracinus amylolyticus DSM 53668.</title>
        <authorList>
            <person name="Sharma G."/>
            <person name="Subramanian S."/>
        </authorList>
    </citation>
    <scope>NUCLEOTIDE SEQUENCE [LARGE SCALE GENOMIC DNA]</scope>
    <source>
        <strain evidence="1 2">DSM 53668</strain>
    </source>
</reference>
<proteinExistence type="predicted"/>
<organism evidence="1 2">
    <name type="scientific">Sandaracinus amylolyticus</name>
    <dbReference type="NCBI Taxonomy" id="927083"/>
    <lineage>
        <taxon>Bacteria</taxon>
        <taxon>Pseudomonadati</taxon>
        <taxon>Myxococcota</taxon>
        <taxon>Polyangia</taxon>
        <taxon>Polyangiales</taxon>
        <taxon>Sandaracinaceae</taxon>
        <taxon>Sandaracinus</taxon>
    </lineage>
</organism>
<name>A0A0F6SH05_9BACT</name>
<dbReference type="Gene3D" id="1.10.3680.10">
    <property type="entry name" value="TerB-like"/>
    <property type="match status" value="1"/>
</dbReference>
<dbReference type="KEGG" id="samy:DB32_006753"/>